<reference evidence="4 5" key="1">
    <citation type="journal article" date="2011" name="Proc. Natl. Acad. Sci. U.S.A.">
        <title>Evolutionary erosion of yeast sex chromosomes by mating-type switching accidents.</title>
        <authorList>
            <person name="Gordon J.L."/>
            <person name="Armisen D."/>
            <person name="Proux-Wera E."/>
            <person name="Oheigeartaigh S.S."/>
            <person name="Byrne K.P."/>
            <person name="Wolfe K.H."/>
        </authorList>
    </citation>
    <scope>NUCLEOTIDE SEQUENCE [LARGE SCALE GENOMIC DNA]</scope>
    <source>
        <strain evidence="5">ATCC 24235 / CBS 4417 / NBRC 1672 / NRRL Y-8282 / UCD 70-5</strain>
    </source>
</reference>
<dbReference type="PANTHER" id="PTHR28023">
    <property type="entry name" value="UPF0357 PROTEIN YCL012C"/>
    <property type="match status" value="1"/>
</dbReference>
<evidence type="ECO:0000256" key="2">
    <source>
        <dbReference type="ARBA" id="ARBA00022729"/>
    </source>
</evidence>
<dbReference type="Proteomes" id="UP000005666">
    <property type="component" value="Chromosome 2"/>
</dbReference>
<feature type="transmembrane region" description="Helical" evidence="3">
    <location>
        <begin position="6"/>
        <end position="24"/>
    </location>
</feature>
<dbReference type="OrthoDB" id="447314at2759"/>
<dbReference type="GeneID" id="11534735"/>
<name>G8BPV9_TETPH</name>
<dbReference type="AlphaFoldDB" id="G8BPV9"/>
<keyword evidence="3" id="KW-1133">Transmembrane helix</keyword>
<evidence type="ECO:0000313" key="5">
    <source>
        <dbReference type="Proteomes" id="UP000005666"/>
    </source>
</evidence>
<protein>
    <submittedName>
        <fullName evidence="4">Uncharacterized protein</fullName>
    </submittedName>
</protein>
<comment type="similarity">
    <text evidence="1">Belongs to the UPF0357 family.</text>
</comment>
<evidence type="ECO:0000256" key="1">
    <source>
        <dbReference type="ARBA" id="ARBA00008325"/>
    </source>
</evidence>
<evidence type="ECO:0000313" key="4">
    <source>
        <dbReference type="EMBL" id="CCE62040.1"/>
    </source>
</evidence>
<keyword evidence="2" id="KW-0732">Signal</keyword>
<keyword evidence="5" id="KW-1185">Reference proteome</keyword>
<sequence>MFPSLSVKQLFWMHIFMLSVIFAYRKREYLSGQLSSLRNRYNRRYIRSEGINSSFSDDIEAGLSSTNFDLESGNVGDQREGLDDIAKEEIKKIMAEKNLSFDAARLAYTEEKFGKNNIAADGMPKDPKTVTLA</sequence>
<proteinExistence type="inferred from homology"/>
<keyword evidence="3" id="KW-0812">Transmembrane</keyword>
<dbReference type="eggNOG" id="ENOG502S73R">
    <property type="taxonomic scope" value="Eukaryota"/>
</dbReference>
<keyword evidence="3" id="KW-0472">Membrane</keyword>
<dbReference type="KEGG" id="tpf:TPHA_0B03680"/>
<dbReference type="Pfam" id="PF09435">
    <property type="entry name" value="DUF2015"/>
    <property type="match status" value="1"/>
</dbReference>
<evidence type="ECO:0000256" key="3">
    <source>
        <dbReference type="SAM" id="Phobius"/>
    </source>
</evidence>
<dbReference type="RefSeq" id="XP_003684474.1">
    <property type="nucleotide sequence ID" value="XM_003684426.1"/>
</dbReference>
<dbReference type="EMBL" id="HE612857">
    <property type="protein sequence ID" value="CCE62040.1"/>
    <property type="molecule type" value="Genomic_DNA"/>
</dbReference>
<dbReference type="PANTHER" id="PTHR28023:SF1">
    <property type="entry name" value="UPF0357 PROTEIN YCL012C"/>
    <property type="match status" value="1"/>
</dbReference>
<dbReference type="InterPro" id="IPR018559">
    <property type="entry name" value="DUF2015"/>
</dbReference>
<dbReference type="OMA" id="IHIRIFW"/>
<dbReference type="HOGENOM" id="CLU_128832_0_1_1"/>
<organism evidence="4 5">
    <name type="scientific">Tetrapisispora phaffii (strain ATCC 24235 / CBS 4417 / NBRC 1672 / NRRL Y-8282 / UCD 70-5)</name>
    <name type="common">Yeast</name>
    <name type="synonym">Fabospora phaffii</name>
    <dbReference type="NCBI Taxonomy" id="1071381"/>
    <lineage>
        <taxon>Eukaryota</taxon>
        <taxon>Fungi</taxon>
        <taxon>Dikarya</taxon>
        <taxon>Ascomycota</taxon>
        <taxon>Saccharomycotina</taxon>
        <taxon>Saccharomycetes</taxon>
        <taxon>Saccharomycetales</taxon>
        <taxon>Saccharomycetaceae</taxon>
        <taxon>Tetrapisispora</taxon>
    </lineage>
</organism>
<accession>G8BPV9</accession>
<gene>
    <name evidence="4" type="primary">TPHA0B03680</name>
    <name evidence="4" type="ordered locus">TPHA_0B03680</name>
</gene>